<dbReference type="PANTHER" id="PTHR47584">
    <property type="match status" value="1"/>
</dbReference>
<protein>
    <recommendedName>
        <fullName evidence="2">Myb/SANT-like domain-containing protein</fullName>
    </recommendedName>
</protein>
<dbReference type="PANTHER" id="PTHR47584:SF14">
    <property type="entry name" value="L10-INTERACTING MYB DOMAIN-CONTAINING PROTEIN-LIKE"/>
    <property type="match status" value="1"/>
</dbReference>
<gene>
    <name evidence="3" type="ORF">CJ030_MR2G011739</name>
</gene>
<dbReference type="OrthoDB" id="686198at2759"/>
<feature type="compositionally biased region" description="Basic and acidic residues" evidence="1">
    <location>
        <begin position="1"/>
        <end position="11"/>
    </location>
</feature>
<evidence type="ECO:0000313" key="3">
    <source>
        <dbReference type="EMBL" id="KAB1223648.1"/>
    </source>
</evidence>
<organism evidence="3 4">
    <name type="scientific">Morella rubra</name>
    <name type="common">Chinese bayberry</name>
    <dbReference type="NCBI Taxonomy" id="262757"/>
    <lineage>
        <taxon>Eukaryota</taxon>
        <taxon>Viridiplantae</taxon>
        <taxon>Streptophyta</taxon>
        <taxon>Embryophyta</taxon>
        <taxon>Tracheophyta</taxon>
        <taxon>Spermatophyta</taxon>
        <taxon>Magnoliopsida</taxon>
        <taxon>eudicotyledons</taxon>
        <taxon>Gunneridae</taxon>
        <taxon>Pentapetalae</taxon>
        <taxon>rosids</taxon>
        <taxon>fabids</taxon>
        <taxon>Fagales</taxon>
        <taxon>Myricaceae</taxon>
        <taxon>Morella</taxon>
    </lineage>
</organism>
<feature type="region of interest" description="Disordered" evidence="1">
    <location>
        <begin position="1"/>
        <end position="31"/>
    </location>
</feature>
<dbReference type="InterPro" id="IPR045026">
    <property type="entry name" value="LIMYB"/>
</dbReference>
<comment type="caution">
    <text evidence="3">The sequence shown here is derived from an EMBL/GenBank/DDBJ whole genome shotgun (WGS) entry which is preliminary data.</text>
</comment>
<keyword evidence="4" id="KW-1185">Reference proteome</keyword>
<dbReference type="AlphaFoldDB" id="A0A6A1WJ05"/>
<evidence type="ECO:0000259" key="2">
    <source>
        <dbReference type="Pfam" id="PF12776"/>
    </source>
</evidence>
<dbReference type="Proteomes" id="UP000516437">
    <property type="component" value="Chromosome 2"/>
</dbReference>
<name>A0A6A1WJ05_9ROSI</name>
<feature type="region of interest" description="Disordered" evidence="1">
    <location>
        <begin position="251"/>
        <end position="279"/>
    </location>
</feature>
<sequence length="309" mass="35481">MQSQGRAERSRANLGGYSYGTTQAPSSSQATARMSPITSSFKLYDLRSHMLKLVEDRQKCLVVNQKKDIKRNMVRMEEVEDSTLWNATLESLFVELLMEESNAGHIINAKFNIQAQVTVTVALNRSGLIRFHLTTKQVKRNWNRMKRNHSDFAFVLKQIGLGWRPEANTVEGTNKVWANLMRPWVQREERKVGVRDERCMLRHDEFMQFEGGEEVDRLLKDKDLHNVLMAMLVERRMVRLSQLVRAQSVCENGGGRGTSGALSPPNTEDVQKIDVNPPKGTRVFPPEEMRLVIGSFIIFTRFEFIIDKP</sequence>
<evidence type="ECO:0000313" key="4">
    <source>
        <dbReference type="Proteomes" id="UP000516437"/>
    </source>
</evidence>
<proteinExistence type="predicted"/>
<accession>A0A6A1WJ05</accession>
<feature type="compositionally biased region" description="Polar residues" evidence="1">
    <location>
        <begin position="19"/>
        <end position="31"/>
    </location>
</feature>
<feature type="domain" description="Myb/SANT-like" evidence="2">
    <location>
        <begin position="85"/>
        <end position="179"/>
    </location>
</feature>
<reference evidence="3 4" key="1">
    <citation type="journal article" date="2019" name="Plant Biotechnol. J.">
        <title>The red bayberry genome and genetic basis of sex determination.</title>
        <authorList>
            <person name="Jia H.M."/>
            <person name="Jia H.J."/>
            <person name="Cai Q.L."/>
            <person name="Wang Y."/>
            <person name="Zhao H.B."/>
            <person name="Yang W.F."/>
            <person name="Wang G.Y."/>
            <person name="Li Y.H."/>
            <person name="Zhan D.L."/>
            <person name="Shen Y.T."/>
            <person name="Niu Q.F."/>
            <person name="Chang L."/>
            <person name="Qiu J."/>
            <person name="Zhao L."/>
            <person name="Xie H.B."/>
            <person name="Fu W.Y."/>
            <person name="Jin J."/>
            <person name="Li X.W."/>
            <person name="Jiao Y."/>
            <person name="Zhou C.C."/>
            <person name="Tu T."/>
            <person name="Chai C.Y."/>
            <person name="Gao J.L."/>
            <person name="Fan L.J."/>
            <person name="van de Weg E."/>
            <person name="Wang J.Y."/>
            <person name="Gao Z.S."/>
        </authorList>
    </citation>
    <scope>NUCLEOTIDE SEQUENCE [LARGE SCALE GENOMIC DNA]</scope>
    <source>
        <tissue evidence="3">Leaves</tissue>
    </source>
</reference>
<evidence type="ECO:0000256" key="1">
    <source>
        <dbReference type="SAM" id="MobiDB-lite"/>
    </source>
</evidence>
<dbReference type="Pfam" id="PF12776">
    <property type="entry name" value="Myb_DNA-bind_3"/>
    <property type="match status" value="1"/>
</dbReference>
<dbReference type="InterPro" id="IPR024752">
    <property type="entry name" value="Myb/SANT-like_dom"/>
</dbReference>
<dbReference type="EMBL" id="RXIC02000020">
    <property type="protein sequence ID" value="KAB1223648.1"/>
    <property type="molecule type" value="Genomic_DNA"/>
</dbReference>